<evidence type="ECO:0000313" key="2">
    <source>
        <dbReference type="EMBL" id="TYK02997.1"/>
    </source>
</evidence>
<dbReference type="Proteomes" id="UP000321947">
    <property type="component" value="Unassembled WGS sequence"/>
</dbReference>
<evidence type="ECO:0000259" key="1">
    <source>
        <dbReference type="Pfam" id="PF13966"/>
    </source>
</evidence>
<dbReference type="InterPro" id="IPR026960">
    <property type="entry name" value="RVT-Znf"/>
</dbReference>
<protein>
    <submittedName>
        <fullName evidence="2">LINE-1 retrotransposable element ORF2 protein</fullName>
    </submittedName>
</protein>
<dbReference type="AlphaFoldDB" id="A0A5D3BU35"/>
<sequence>MFVFILEEIHSFVDAVSVLAGLGYVFNLKFSPEMFSIMANPTPSPSCTIALQLFPPFFNQQYSCQQLHYSWIYINPFFPEMFDMERTGFSSLTFSFADSLHADLTFCSRDGHLREIDFPMYHSDGSMDACYDQLDWETFVSFSSQEFINIVTLNNFDSEQLMKRLPNLCSRPSWCVMCKRNEEDRKHLFILCPFAKSIWRTISSHLSSNVNCLSPKELCFSMCSWNQKTKKNVILFNTYASALWNIWLERNARIFNGKEKTAAEIWEDIKALAGLWTSRSSLFSNYQASSIALNLNAFS</sequence>
<accession>A0A5D3BU35</accession>
<name>A0A5D3BU35_CUCMM</name>
<dbReference type="EMBL" id="SSTD01015300">
    <property type="protein sequence ID" value="TYK02997.1"/>
    <property type="molecule type" value="Genomic_DNA"/>
</dbReference>
<evidence type="ECO:0000313" key="3">
    <source>
        <dbReference type="Proteomes" id="UP000321947"/>
    </source>
</evidence>
<proteinExistence type="predicted"/>
<feature type="domain" description="Reverse transcriptase zinc-binding" evidence="1">
    <location>
        <begin position="136"/>
        <end position="199"/>
    </location>
</feature>
<dbReference type="Pfam" id="PF13966">
    <property type="entry name" value="zf-RVT"/>
    <property type="match status" value="1"/>
</dbReference>
<gene>
    <name evidence="2" type="ORF">E5676_scaffold46G00910</name>
</gene>
<comment type="caution">
    <text evidence="2">The sequence shown here is derived from an EMBL/GenBank/DDBJ whole genome shotgun (WGS) entry which is preliminary data.</text>
</comment>
<reference evidence="2 3" key="1">
    <citation type="submission" date="2019-08" db="EMBL/GenBank/DDBJ databases">
        <title>Draft genome sequences of two oriental melons (Cucumis melo L. var makuwa).</title>
        <authorList>
            <person name="Kwon S.-Y."/>
        </authorList>
    </citation>
    <scope>NUCLEOTIDE SEQUENCE [LARGE SCALE GENOMIC DNA]</scope>
    <source>
        <strain evidence="3">cv. Chang Bougi</strain>
        <tissue evidence="2">Leaf</tissue>
    </source>
</reference>
<organism evidence="2 3">
    <name type="scientific">Cucumis melo var. makuwa</name>
    <name type="common">Oriental melon</name>
    <dbReference type="NCBI Taxonomy" id="1194695"/>
    <lineage>
        <taxon>Eukaryota</taxon>
        <taxon>Viridiplantae</taxon>
        <taxon>Streptophyta</taxon>
        <taxon>Embryophyta</taxon>
        <taxon>Tracheophyta</taxon>
        <taxon>Spermatophyta</taxon>
        <taxon>Magnoliopsida</taxon>
        <taxon>eudicotyledons</taxon>
        <taxon>Gunneridae</taxon>
        <taxon>Pentapetalae</taxon>
        <taxon>rosids</taxon>
        <taxon>fabids</taxon>
        <taxon>Cucurbitales</taxon>
        <taxon>Cucurbitaceae</taxon>
        <taxon>Benincaseae</taxon>
        <taxon>Cucumis</taxon>
    </lineage>
</organism>